<feature type="transmembrane region" description="Helical" evidence="5">
    <location>
        <begin position="414"/>
        <end position="432"/>
    </location>
</feature>
<gene>
    <name evidence="7" type="primary">sauU_4</name>
    <name evidence="7" type="ORF">Mal4_48170</name>
</gene>
<organism evidence="7 8">
    <name type="scientific">Maioricimonas rarisocia</name>
    <dbReference type="NCBI Taxonomy" id="2528026"/>
    <lineage>
        <taxon>Bacteria</taxon>
        <taxon>Pseudomonadati</taxon>
        <taxon>Planctomycetota</taxon>
        <taxon>Planctomycetia</taxon>
        <taxon>Planctomycetales</taxon>
        <taxon>Planctomycetaceae</taxon>
        <taxon>Maioricimonas</taxon>
    </lineage>
</organism>
<evidence type="ECO:0000259" key="6">
    <source>
        <dbReference type="PROSITE" id="PS50850"/>
    </source>
</evidence>
<evidence type="ECO:0000313" key="8">
    <source>
        <dbReference type="Proteomes" id="UP000320496"/>
    </source>
</evidence>
<keyword evidence="8" id="KW-1185">Reference proteome</keyword>
<evidence type="ECO:0000256" key="2">
    <source>
        <dbReference type="ARBA" id="ARBA00022692"/>
    </source>
</evidence>
<dbReference type="PANTHER" id="PTHR11662:SF399">
    <property type="entry name" value="FI19708P1-RELATED"/>
    <property type="match status" value="1"/>
</dbReference>
<dbReference type="InterPro" id="IPR050382">
    <property type="entry name" value="MFS_Na/Anion_cotransporter"/>
</dbReference>
<sequence>MSYDPLHEAPTRRRYLVFCLASATSFLLYLHRYTWNLIRPELEAEYGFSNTQLEALGTAFYATYALGSIPSGIVIDLFGPHLFLFAIILIWSIIVPLQAVTGNVYALGSIRMLFGAAQTGTYPALGNVTRVWFPRARRTLIQGWVASFFGRGGGACSSVIMGTLLMGYLGLSWRMALLAMAIPGILFAFLFLVVFRNSPEEDPRTNDAERELIQGDERTGAESRGVIPVRKALQNFSLRIMVFQQFLNAGSDVVYTLVMGSFFLSLGVENMKELGWLVSLPLIGGALGGIAGGFLNDALIRRVGSRWGRSLVGFFGKSLAAASLYVAITQPTATQVAYGLFLVKFFTDWSQPTVWGTCTDIGGRFSATVFSAINMAGNVGALSMPLVFGPLLDYFKTEQTIAGEVVSVTNFTPMFVLVGIMYVGAGICWLLVDCTRRIEEDVDVVA</sequence>
<dbReference type="Pfam" id="PF07690">
    <property type="entry name" value="MFS_1"/>
    <property type="match status" value="1"/>
</dbReference>
<dbReference type="GO" id="GO:0022857">
    <property type="term" value="F:transmembrane transporter activity"/>
    <property type="evidence" value="ECO:0007669"/>
    <property type="project" value="InterPro"/>
</dbReference>
<dbReference type="Proteomes" id="UP000320496">
    <property type="component" value="Chromosome"/>
</dbReference>
<feature type="transmembrane region" description="Helical" evidence="5">
    <location>
        <begin position="15"/>
        <end position="35"/>
    </location>
</feature>
<feature type="transmembrane region" description="Helical" evidence="5">
    <location>
        <begin position="55"/>
        <end position="75"/>
    </location>
</feature>
<feature type="transmembrane region" description="Helical" evidence="5">
    <location>
        <begin position="274"/>
        <end position="295"/>
    </location>
</feature>
<proteinExistence type="predicted"/>
<dbReference type="AlphaFoldDB" id="A0A517ZDE6"/>
<dbReference type="GO" id="GO:0016020">
    <property type="term" value="C:membrane"/>
    <property type="evidence" value="ECO:0007669"/>
    <property type="project" value="UniProtKB-SubCell"/>
</dbReference>
<feature type="transmembrane region" description="Helical" evidence="5">
    <location>
        <begin position="145"/>
        <end position="169"/>
    </location>
</feature>
<dbReference type="InterPro" id="IPR011701">
    <property type="entry name" value="MFS"/>
</dbReference>
<evidence type="ECO:0000256" key="4">
    <source>
        <dbReference type="ARBA" id="ARBA00023136"/>
    </source>
</evidence>
<feature type="transmembrane region" description="Helical" evidence="5">
    <location>
        <begin position="82"/>
        <end position="100"/>
    </location>
</feature>
<comment type="subcellular location">
    <subcellularLocation>
        <location evidence="1">Membrane</location>
        <topology evidence="1">Multi-pass membrane protein</topology>
    </subcellularLocation>
</comment>
<keyword evidence="2 5" id="KW-0812">Transmembrane</keyword>
<feature type="transmembrane region" description="Helical" evidence="5">
    <location>
        <begin position="246"/>
        <end position="268"/>
    </location>
</feature>
<feature type="domain" description="Major facilitator superfamily (MFS) profile" evidence="6">
    <location>
        <begin position="17"/>
        <end position="436"/>
    </location>
</feature>
<dbReference type="KEGG" id="mri:Mal4_48170"/>
<accession>A0A517ZDE6</accession>
<dbReference type="SUPFAM" id="SSF103473">
    <property type="entry name" value="MFS general substrate transporter"/>
    <property type="match status" value="1"/>
</dbReference>
<feature type="transmembrane region" description="Helical" evidence="5">
    <location>
        <begin position="175"/>
        <end position="195"/>
    </location>
</feature>
<reference evidence="7 8" key="1">
    <citation type="submission" date="2019-02" db="EMBL/GenBank/DDBJ databases">
        <title>Deep-cultivation of Planctomycetes and their phenomic and genomic characterization uncovers novel biology.</title>
        <authorList>
            <person name="Wiegand S."/>
            <person name="Jogler M."/>
            <person name="Boedeker C."/>
            <person name="Pinto D."/>
            <person name="Vollmers J."/>
            <person name="Rivas-Marin E."/>
            <person name="Kohn T."/>
            <person name="Peeters S.H."/>
            <person name="Heuer A."/>
            <person name="Rast P."/>
            <person name="Oberbeckmann S."/>
            <person name="Bunk B."/>
            <person name="Jeske O."/>
            <person name="Meyerdierks A."/>
            <person name="Storesund J.E."/>
            <person name="Kallscheuer N."/>
            <person name="Luecker S."/>
            <person name="Lage O.M."/>
            <person name="Pohl T."/>
            <person name="Merkel B.J."/>
            <person name="Hornburger P."/>
            <person name="Mueller R.-W."/>
            <person name="Bruemmer F."/>
            <person name="Labrenz M."/>
            <person name="Spormann A.M."/>
            <person name="Op den Camp H."/>
            <person name="Overmann J."/>
            <person name="Amann R."/>
            <person name="Jetten M.S.M."/>
            <person name="Mascher T."/>
            <person name="Medema M.H."/>
            <person name="Devos D.P."/>
            <person name="Kaster A.-K."/>
            <person name="Ovreas L."/>
            <person name="Rohde M."/>
            <person name="Galperin M.Y."/>
            <person name="Jogler C."/>
        </authorList>
    </citation>
    <scope>NUCLEOTIDE SEQUENCE [LARGE SCALE GENOMIC DNA]</scope>
    <source>
        <strain evidence="7 8">Mal4</strain>
    </source>
</reference>
<dbReference type="InterPro" id="IPR036259">
    <property type="entry name" value="MFS_trans_sf"/>
</dbReference>
<dbReference type="RefSeq" id="WP_197443752.1">
    <property type="nucleotide sequence ID" value="NZ_CP036275.1"/>
</dbReference>
<dbReference type="Gene3D" id="1.20.1250.20">
    <property type="entry name" value="MFS general substrate transporter like domains"/>
    <property type="match status" value="2"/>
</dbReference>
<name>A0A517ZDE6_9PLAN</name>
<keyword evidence="3 5" id="KW-1133">Transmembrane helix</keyword>
<dbReference type="EMBL" id="CP036275">
    <property type="protein sequence ID" value="QDU40460.1"/>
    <property type="molecule type" value="Genomic_DNA"/>
</dbReference>
<protein>
    <submittedName>
        <fullName evidence="7">Putative sulfoacetate transporter SauU</fullName>
    </submittedName>
</protein>
<keyword evidence="4 5" id="KW-0472">Membrane</keyword>
<evidence type="ECO:0000256" key="1">
    <source>
        <dbReference type="ARBA" id="ARBA00004141"/>
    </source>
</evidence>
<evidence type="ECO:0000313" key="7">
    <source>
        <dbReference type="EMBL" id="QDU40460.1"/>
    </source>
</evidence>
<dbReference type="PANTHER" id="PTHR11662">
    <property type="entry name" value="SOLUTE CARRIER FAMILY 17"/>
    <property type="match status" value="1"/>
</dbReference>
<dbReference type="PROSITE" id="PS50850">
    <property type="entry name" value="MFS"/>
    <property type="match status" value="1"/>
</dbReference>
<evidence type="ECO:0000256" key="5">
    <source>
        <dbReference type="SAM" id="Phobius"/>
    </source>
</evidence>
<evidence type="ECO:0000256" key="3">
    <source>
        <dbReference type="ARBA" id="ARBA00022989"/>
    </source>
</evidence>
<dbReference type="InterPro" id="IPR020846">
    <property type="entry name" value="MFS_dom"/>
</dbReference>